<evidence type="ECO:0000313" key="2">
    <source>
        <dbReference type="Proteomes" id="UP000023152"/>
    </source>
</evidence>
<evidence type="ECO:0000313" key="1">
    <source>
        <dbReference type="EMBL" id="ETO02984.1"/>
    </source>
</evidence>
<dbReference type="Proteomes" id="UP000023152">
    <property type="component" value="Unassembled WGS sequence"/>
</dbReference>
<protein>
    <submittedName>
        <fullName evidence="1">Uncharacterized protein</fullName>
    </submittedName>
</protein>
<keyword evidence="2" id="KW-1185">Reference proteome</keyword>
<organism evidence="1 2">
    <name type="scientific">Reticulomyxa filosa</name>
    <dbReference type="NCBI Taxonomy" id="46433"/>
    <lineage>
        <taxon>Eukaryota</taxon>
        <taxon>Sar</taxon>
        <taxon>Rhizaria</taxon>
        <taxon>Retaria</taxon>
        <taxon>Foraminifera</taxon>
        <taxon>Monothalamids</taxon>
        <taxon>Reticulomyxidae</taxon>
        <taxon>Reticulomyxa</taxon>
    </lineage>
</organism>
<gene>
    <name evidence="1" type="ORF">RFI_34427</name>
</gene>
<proteinExistence type="predicted"/>
<name>X6LN11_RETFI</name>
<dbReference type="AlphaFoldDB" id="X6LN11"/>
<dbReference type="EMBL" id="ASPP01034440">
    <property type="protein sequence ID" value="ETO02984.1"/>
    <property type="molecule type" value="Genomic_DNA"/>
</dbReference>
<accession>X6LN11</accession>
<comment type="caution">
    <text evidence="1">The sequence shown here is derived from an EMBL/GenBank/DDBJ whole genome shotgun (WGS) entry which is preliminary data.</text>
</comment>
<sequence length="112" mass="13139">MKKKWQIIPIVGKGSEWTDLKDSAIRSKCLASGTVDVLLQIFFFDLFELIQKYLEIMLLILNNIENDYLKKDRVKIKSNMKAFYKQKFTNDVLLALSNYEIKENNDLTISEN</sequence>
<reference evidence="1 2" key="1">
    <citation type="journal article" date="2013" name="Curr. Biol.">
        <title>The Genome of the Foraminiferan Reticulomyxa filosa.</title>
        <authorList>
            <person name="Glockner G."/>
            <person name="Hulsmann N."/>
            <person name="Schleicher M."/>
            <person name="Noegel A.A."/>
            <person name="Eichinger L."/>
            <person name="Gallinger C."/>
            <person name="Pawlowski J."/>
            <person name="Sierra R."/>
            <person name="Euteneuer U."/>
            <person name="Pillet L."/>
            <person name="Moustafa A."/>
            <person name="Platzer M."/>
            <person name="Groth M."/>
            <person name="Szafranski K."/>
            <person name="Schliwa M."/>
        </authorList>
    </citation>
    <scope>NUCLEOTIDE SEQUENCE [LARGE SCALE GENOMIC DNA]</scope>
</reference>